<dbReference type="Proteomes" id="UP001370758">
    <property type="component" value="Unassembled WGS sequence"/>
</dbReference>
<accession>A0AAV9WAU8</accession>
<proteinExistence type="predicted"/>
<evidence type="ECO:0000256" key="1">
    <source>
        <dbReference type="SAM" id="Coils"/>
    </source>
</evidence>
<organism evidence="3 4">
    <name type="scientific">Arthrobotrys musiformis</name>
    <dbReference type="NCBI Taxonomy" id="47236"/>
    <lineage>
        <taxon>Eukaryota</taxon>
        <taxon>Fungi</taxon>
        <taxon>Dikarya</taxon>
        <taxon>Ascomycota</taxon>
        <taxon>Pezizomycotina</taxon>
        <taxon>Orbiliomycetes</taxon>
        <taxon>Orbiliales</taxon>
        <taxon>Orbiliaceae</taxon>
        <taxon>Arthrobotrys</taxon>
    </lineage>
</organism>
<gene>
    <name evidence="3" type="ORF">TWF481_006632</name>
</gene>
<comment type="caution">
    <text evidence="3">The sequence shown here is derived from an EMBL/GenBank/DDBJ whole genome shotgun (WGS) entry which is preliminary data.</text>
</comment>
<evidence type="ECO:0000313" key="4">
    <source>
        <dbReference type="Proteomes" id="UP001370758"/>
    </source>
</evidence>
<dbReference type="AlphaFoldDB" id="A0AAV9WAU8"/>
<reference evidence="3 4" key="1">
    <citation type="submission" date="2023-08" db="EMBL/GenBank/DDBJ databases">
        <authorList>
            <person name="Palmer J.M."/>
        </authorList>
    </citation>
    <scope>NUCLEOTIDE SEQUENCE [LARGE SCALE GENOMIC DNA]</scope>
    <source>
        <strain evidence="3 4">TWF481</strain>
    </source>
</reference>
<dbReference type="EMBL" id="JAVHJL010000004">
    <property type="protein sequence ID" value="KAK6504693.1"/>
    <property type="molecule type" value="Genomic_DNA"/>
</dbReference>
<protein>
    <submittedName>
        <fullName evidence="3">Uncharacterized protein</fullName>
    </submittedName>
</protein>
<evidence type="ECO:0000256" key="2">
    <source>
        <dbReference type="SAM" id="MobiDB-lite"/>
    </source>
</evidence>
<feature type="coiled-coil region" evidence="1">
    <location>
        <begin position="45"/>
        <end position="115"/>
    </location>
</feature>
<evidence type="ECO:0000313" key="3">
    <source>
        <dbReference type="EMBL" id="KAK6504693.1"/>
    </source>
</evidence>
<feature type="region of interest" description="Disordered" evidence="2">
    <location>
        <begin position="123"/>
        <end position="172"/>
    </location>
</feature>
<feature type="compositionally biased region" description="Low complexity" evidence="2">
    <location>
        <begin position="131"/>
        <end position="157"/>
    </location>
</feature>
<keyword evidence="4" id="KW-1185">Reference proteome</keyword>
<sequence>MPDNVGKELDLPSDKIREIPNPTVHVEGIDALKVLDNTTTLEKILEDWDQDVEDELNEQREINKQLEKDLEDERNKNKTLELNLKEAIGFNVKQLAELHVQLRDANAIIKKLTDKYTQRRLDLKNSKAKTSKNASGEISGSNGTGGPSETSTPTENGGSNGAGGPSEASGSG</sequence>
<keyword evidence="1" id="KW-0175">Coiled coil</keyword>
<name>A0AAV9WAU8_9PEZI</name>